<dbReference type="STRING" id="1817893.AUJ66_02845"/>
<gene>
    <name evidence="1" type="ORF">AUJ66_02845</name>
</gene>
<dbReference type="Proteomes" id="UP000182278">
    <property type="component" value="Unassembled WGS sequence"/>
</dbReference>
<proteinExistence type="predicted"/>
<comment type="caution">
    <text evidence="1">The sequence shown here is derived from an EMBL/GenBank/DDBJ whole genome shotgun (WGS) entry which is preliminary data.</text>
</comment>
<evidence type="ECO:0000313" key="1">
    <source>
        <dbReference type="EMBL" id="OIN97566.1"/>
    </source>
</evidence>
<sequence>MCKETGSMSNILCLRLAGLIAVLCSLFTVLEAQETAALYETPSISTVLETPVDQTYVETQVIRTSSETPVEVVPAQTPILAQAPSVLSLVRPGLSLMPTAYVRVSPKHPGETGFNSDFLFNFYIGEIYEYINNKHNFFTPYRIFMFGVDTKISFTLGQLLKGIGIFYGEEYAVGKLSNLLNFFDPGFCKQEQKYFPTVAAGLRGWLFRSMGPSFDLAEAFEGAQWITDYYIVASKKIGDYGFHVGYVYGSFINNFFNEIKRANYFNRGQMRNWDVDKSSDSHTLFVGFDMNVSWGTKKFIVEGIFSSIDTFLINTSTGLWGFDLAFLKIPTGFSIIGYWSFRSNMFTFF</sequence>
<name>A0A1J4SHM6_9BACT</name>
<dbReference type="EMBL" id="MNUO01000044">
    <property type="protein sequence ID" value="OIN97566.1"/>
    <property type="molecule type" value="Genomic_DNA"/>
</dbReference>
<reference evidence="1 2" key="1">
    <citation type="journal article" date="2016" name="Environ. Microbiol.">
        <title>Genomic resolution of a cold subsurface aquifer community provides metabolic insights for novel microbes adapted to high CO concentrations.</title>
        <authorList>
            <person name="Probst A.J."/>
            <person name="Castelle C.J."/>
            <person name="Singh A."/>
            <person name="Brown C.T."/>
            <person name="Anantharaman K."/>
            <person name="Sharon I."/>
            <person name="Hug L.A."/>
            <person name="Burstein D."/>
            <person name="Emerson J.B."/>
            <person name="Thomas B.C."/>
            <person name="Banfield J.F."/>
        </authorList>
    </citation>
    <scope>NUCLEOTIDE SEQUENCE [LARGE SCALE GENOMIC DNA]</scope>
    <source>
        <strain evidence="1">CG1_02_38_46</strain>
    </source>
</reference>
<dbReference type="AlphaFoldDB" id="A0A1J4SHM6"/>
<accession>A0A1J4SHM6</accession>
<protein>
    <submittedName>
        <fullName evidence="1">Uncharacterized protein</fullName>
    </submittedName>
</protein>
<organism evidence="1 2">
    <name type="scientific">Candidatus Desantisbacteria bacterium CG1_02_38_46</name>
    <dbReference type="NCBI Taxonomy" id="1817893"/>
    <lineage>
        <taxon>Bacteria</taxon>
        <taxon>Candidatus Desantisiibacteriota</taxon>
    </lineage>
</organism>
<evidence type="ECO:0000313" key="2">
    <source>
        <dbReference type="Proteomes" id="UP000182278"/>
    </source>
</evidence>